<dbReference type="GO" id="GO:0005886">
    <property type="term" value="C:plasma membrane"/>
    <property type="evidence" value="ECO:0007669"/>
    <property type="project" value="UniProtKB-SubCell"/>
</dbReference>
<name>A0A1M5C7R9_9FIRM</name>
<evidence type="ECO:0000256" key="5">
    <source>
        <dbReference type="ARBA" id="ARBA00022989"/>
    </source>
</evidence>
<feature type="transmembrane region" description="Helical" evidence="7">
    <location>
        <begin position="90"/>
        <end position="109"/>
    </location>
</feature>
<dbReference type="Proteomes" id="UP000184148">
    <property type="component" value="Unassembled WGS sequence"/>
</dbReference>
<evidence type="ECO:0000256" key="7">
    <source>
        <dbReference type="SAM" id="Phobius"/>
    </source>
</evidence>
<sequence length="417" mass="45035">MGRSKKDFMQRIFGSSALAALRHRNFRLFYFGQMISVIGFWMQNVAQSWVVLEMTNSPFLLGLVTFVQFVPNLAFSLAAGVFADRFPRRTLIVGTQTGFMLLAFLLTVLSGTGALRYWHIVFISSFMGILHAVDIPARQAFLVEMVGREDLSNAIALNSSMFNAARVLGPALGGMVLARYGATTCFLSNAVSYLFVIAGLLVMTIDKRVIKQQKKDMLTQIKDGINYIKTTPTVLIPMALLASVSISAMNFGVLVPVFARTVLGQGPEGFGVLVSSLGTGSLAGAMVLVVFGNKCNQLKFLWAGAAGLSLFQILLGQMQWFWPSAALLAGAGWSMVSLSASVNSIIQMQVPDELRGRVMSIYSLSFIGLSSVGGMLAGAVARWFGATVAFTAGGSLALLVTLWLARRWHLAKCSYGS</sequence>
<dbReference type="SUPFAM" id="SSF103473">
    <property type="entry name" value="MFS general substrate transporter"/>
    <property type="match status" value="1"/>
</dbReference>
<dbReference type="PANTHER" id="PTHR23513:SF11">
    <property type="entry name" value="STAPHYLOFERRIN A TRANSPORTER"/>
    <property type="match status" value="1"/>
</dbReference>
<dbReference type="PROSITE" id="PS50850">
    <property type="entry name" value="MFS"/>
    <property type="match status" value="1"/>
</dbReference>
<gene>
    <name evidence="9" type="ORF">SAMN02745133_02832</name>
</gene>
<keyword evidence="6 7" id="KW-0472">Membrane</keyword>
<keyword evidence="3" id="KW-1003">Cell membrane</keyword>
<feature type="transmembrane region" description="Helical" evidence="7">
    <location>
        <begin position="58"/>
        <end position="83"/>
    </location>
</feature>
<keyword evidence="4 7" id="KW-0812">Transmembrane</keyword>
<organism evidence="9 10">
    <name type="scientific">Desulforamulus putei DSM 12395</name>
    <dbReference type="NCBI Taxonomy" id="1121429"/>
    <lineage>
        <taxon>Bacteria</taxon>
        <taxon>Bacillati</taxon>
        <taxon>Bacillota</taxon>
        <taxon>Clostridia</taxon>
        <taxon>Eubacteriales</taxon>
        <taxon>Peptococcaceae</taxon>
        <taxon>Desulforamulus</taxon>
    </lineage>
</organism>
<feature type="domain" description="Major facilitator superfamily (MFS) profile" evidence="8">
    <location>
        <begin position="20"/>
        <end position="409"/>
    </location>
</feature>
<dbReference type="PANTHER" id="PTHR23513">
    <property type="entry name" value="INTEGRAL MEMBRANE EFFLUX PROTEIN-RELATED"/>
    <property type="match status" value="1"/>
</dbReference>
<evidence type="ECO:0000256" key="3">
    <source>
        <dbReference type="ARBA" id="ARBA00022475"/>
    </source>
</evidence>
<dbReference type="Gene3D" id="1.20.1250.20">
    <property type="entry name" value="MFS general substrate transporter like domains"/>
    <property type="match status" value="1"/>
</dbReference>
<keyword evidence="10" id="KW-1185">Reference proteome</keyword>
<dbReference type="Pfam" id="PF05977">
    <property type="entry name" value="MFS_3"/>
    <property type="match status" value="1"/>
</dbReference>
<protein>
    <submittedName>
        <fullName evidence="9">Predicted arabinose efflux permease, MFS family</fullName>
    </submittedName>
</protein>
<reference evidence="10" key="1">
    <citation type="submission" date="2016-11" db="EMBL/GenBank/DDBJ databases">
        <authorList>
            <person name="Varghese N."/>
            <person name="Submissions S."/>
        </authorList>
    </citation>
    <scope>NUCLEOTIDE SEQUENCE [LARGE SCALE GENOMIC DNA]</scope>
    <source>
        <strain evidence="10">DSM 12395</strain>
    </source>
</reference>
<dbReference type="GO" id="GO:0022857">
    <property type="term" value="F:transmembrane transporter activity"/>
    <property type="evidence" value="ECO:0007669"/>
    <property type="project" value="InterPro"/>
</dbReference>
<feature type="transmembrane region" description="Helical" evidence="7">
    <location>
        <begin position="383"/>
        <end position="405"/>
    </location>
</feature>
<proteinExistence type="predicted"/>
<feature type="transmembrane region" description="Helical" evidence="7">
    <location>
        <begin position="270"/>
        <end position="291"/>
    </location>
</feature>
<keyword evidence="5 7" id="KW-1133">Transmembrane helix</keyword>
<dbReference type="CDD" id="cd06173">
    <property type="entry name" value="MFS_MefA_like"/>
    <property type="match status" value="1"/>
</dbReference>
<evidence type="ECO:0000256" key="1">
    <source>
        <dbReference type="ARBA" id="ARBA00004651"/>
    </source>
</evidence>
<dbReference type="InterPro" id="IPR020846">
    <property type="entry name" value="MFS_dom"/>
</dbReference>
<evidence type="ECO:0000313" key="10">
    <source>
        <dbReference type="Proteomes" id="UP000184148"/>
    </source>
</evidence>
<comment type="subcellular location">
    <subcellularLocation>
        <location evidence="1">Cell membrane</location>
        <topology evidence="1">Multi-pass membrane protein</topology>
    </subcellularLocation>
</comment>
<evidence type="ECO:0000256" key="6">
    <source>
        <dbReference type="ARBA" id="ARBA00023136"/>
    </source>
</evidence>
<feature type="transmembrane region" description="Helical" evidence="7">
    <location>
        <begin position="321"/>
        <end position="346"/>
    </location>
</feature>
<evidence type="ECO:0000256" key="4">
    <source>
        <dbReference type="ARBA" id="ARBA00022692"/>
    </source>
</evidence>
<evidence type="ECO:0000256" key="2">
    <source>
        <dbReference type="ARBA" id="ARBA00022448"/>
    </source>
</evidence>
<feature type="transmembrane region" description="Helical" evidence="7">
    <location>
        <begin position="28"/>
        <end position="46"/>
    </location>
</feature>
<dbReference type="EMBL" id="FQUY01000029">
    <property type="protein sequence ID" value="SHF50798.1"/>
    <property type="molecule type" value="Genomic_DNA"/>
</dbReference>
<keyword evidence="2" id="KW-0813">Transport</keyword>
<dbReference type="InterPro" id="IPR010290">
    <property type="entry name" value="TM_effector"/>
</dbReference>
<feature type="transmembrane region" description="Helical" evidence="7">
    <location>
        <begin position="298"/>
        <end position="315"/>
    </location>
</feature>
<feature type="transmembrane region" description="Helical" evidence="7">
    <location>
        <begin position="186"/>
        <end position="205"/>
    </location>
</feature>
<evidence type="ECO:0000313" key="9">
    <source>
        <dbReference type="EMBL" id="SHF50798.1"/>
    </source>
</evidence>
<feature type="transmembrane region" description="Helical" evidence="7">
    <location>
        <begin position="234"/>
        <end position="258"/>
    </location>
</feature>
<dbReference type="AlphaFoldDB" id="A0A1M5C7R9"/>
<dbReference type="STRING" id="1121429.SAMN02745133_02832"/>
<dbReference type="InterPro" id="IPR036259">
    <property type="entry name" value="MFS_trans_sf"/>
</dbReference>
<accession>A0A1M5C7R9</accession>
<evidence type="ECO:0000259" key="8">
    <source>
        <dbReference type="PROSITE" id="PS50850"/>
    </source>
</evidence>
<feature type="transmembrane region" description="Helical" evidence="7">
    <location>
        <begin position="358"/>
        <end position="377"/>
    </location>
</feature>